<comment type="function">
    <text evidence="1">Catalyzes the epimerization of the S- and R-forms of NAD(P)HX, a damaged form of NAD(P)H that is a result of enzymatic or heat-dependent hydration. This is a prerequisite for the S-specific NAD(P)H-hydrate dehydratase to allow the repair of both epimers of NAD(P)HX.</text>
</comment>
<dbReference type="Proteomes" id="UP001165587">
    <property type="component" value="Unassembled WGS sequence"/>
</dbReference>
<dbReference type="GO" id="GO:0046872">
    <property type="term" value="F:metal ion binding"/>
    <property type="evidence" value="ECO:0007669"/>
    <property type="project" value="UniProtKB-KW"/>
</dbReference>
<feature type="binding site" evidence="1">
    <location>
        <begin position="66"/>
        <end position="70"/>
    </location>
    <ligand>
        <name>(6S)-NADPHX</name>
        <dbReference type="ChEBI" id="CHEBI:64076"/>
    </ligand>
</feature>
<dbReference type="Pfam" id="PF03853">
    <property type="entry name" value="YjeF_N"/>
    <property type="match status" value="1"/>
</dbReference>
<feature type="binding site" evidence="1">
    <location>
        <position position="132"/>
    </location>
    <ligand>
        <name>K(+)</name>
        <dbReference type="ChEBI" id="CHEBI:29103"/>
    </ligand>
</feature>
<comment type="catalytic activity">
    <reaction evidence="1">
        <text>(6R)-NADPHX = (6S)-NADPHX</text>
        <dbReference type="Rhea" id="RHEA:32227"/>
        <dbReference type="ChEBI" id="CHEBI:64076"/>
        <dbReference type="ChEBI" id="CHEBI:64077"/>
        <dbReference type="EC" id="5.1.99.6"/>
    </reaction>
</comment>
<name>A0AA41XGB9_9MICO</name>
<dbReference type="SUPFAM" id="SSF64153">
    <property type="entry name" value="YjeF N-terminal domain-like"/>
    <property type="match status" value="1"/>
</dbReference>
<sequence length="246" mass="24448">MTSGYTARQVRDAEAPHLAAGEPLMQRAAHGLATEIRRVLDGASAASAGRGRPPAGGVLLLVGSGDNGGDALFAGAELAASGVEVRAIGVGSRMHEAGSEAAHAAGVRFVETAPEAPPGLPALLRETAVIVDGILGTGTTADSPALRGAAREVVHGIRAELAALSRELPEGVTGPLVVAVDIPSGIDPDSGETADDIVLPADLTVTFGGVKAGLLRGHGARLAGEVVLVEIGIEGDLAAVEPAVRT</sequence>
<comment type="caution">
    <text evidence="1">Lacks conserved residue(s) required for the propagation of feature annotation.</text>
</comment>
<evidence type="ECO:0000313" key="3">
    <source>
        <dbReference type="EMBL" id="MCS5727502.1"/>
    </source>
</evidence>
<dbReference type="GO" id="GO:0052856">
    <property type="term" value="F:NAD(P)HX epimerase activity"/>
    <property type="evidence" value="ECO:0007669"/>
    <property type="project" value="UniProtKB-UniRule"/>
</dbReference>
<keyword evidence="4" id="KW-1185">Reference proteome</keyword>
<dbReference type="InterPro" id="IPR036652">
    <property type="entry name" value="YjeF_N_dom_sf"/>
</dbReference>
<dbReference type="EMBL" id="JANLCK010000011">
    <property type="protein sequence ID" value="MCS5727502.1"/>
    <property type="molecule type" value="Genomic_DNA"/>
</dbReference>
<dbReference type="AlphaFoldDB" id="A0AA41XGB9"/>
<feature type="domain" description="YjeF N-terminal" evidence="2">
    <location>
        <begin position="6"/>
        <end position="239"/>
    </location>
</feature>
<dbReference type="PROSITE" id="PS51385">
    <property type="entry name" value="YJEF_N"/>
    <property type="match status" value="1"/>
</dbReference>
<comment type="cofactor">
    <cofactor evidence="1">
        <name>K(+)</name>
        <dbReference type="ChEBI" id="CHEBI:29103"/>
    </cofactor>
    <text evidence="1">Binds 1 potassium ion per subunit.</text>
</comment>
<keyword evidence="1" id="KW-0413">Isomerase</keyword>
<keyword evidence="1" id="KW-0547">Nucleotide-binding</keyword>
<feature type="binding site" evidence="1">
    <location>
        <position position="67"/>
    </location>
    <ligand>
        <name>K(+)</name>
        <dbReference type="ChEBI" id="CHEBI:29103"/>
    </ligand>
</feature>
<dbReference type="HAMAP" id="MF_01966">
    <property type="entry name" value="NADHX_epimerase"/>
    <property type="match status" value="1"/>
</dbReference>
<comment type="caution">
    <text evidence="3">The sequence shown here is derived from an EMBL/GenBank/DDBJ whole genome shotgun (WGS) entry which is preliminary data.</text>
</comment>
<evidence type="ECO:0000313" key="4">
    <source>
        <dbReference type="Proteomes" id="UP001165587"/>
    </source>
</evidence>
<accession>A0AA41XGB9</accession>
<reference evidence="3" key="1">
    <citation type="submission" date="2022-08" db="EMBL/GenBank/DDBJ databases">
        <authorList>
            <person name="Deng Y."/>
            <person name="Han X.-F."/>
            <person name="Zhang Y.-Q."/>
        </authorList>
    </citation>
    <scope>NUCLEOTIDE SEQUENCE</scope>
    <source>
        <strain evidence="3">CPCC 203407</strain>
    </source>
</reference>
<comment type="similarity">
    <text evidence="1">Belongs to the NnrE/AIBP family.</text>
</comment>
<proteinExistence type="inferred from homology"/>
<feature type="binding site" evidence="1">
    <location>
        <position position="181"/>
    </location>
    <ligand>
        <name>(6S)-NADPHX</name>
        <dbReference type="ChEBI" id="CHEBI:64076"/>
    </ligand>
</feature>
<comment type="catalytic activity">
    <reaction evidence="1">
        <text>(6R)-NADHX = (6S)-NADHX</text>
        <dbReference type="Rhea" id="RHEA:32215"/>
        <dbReference type="ChEBI" id="CHEBI:64074"/>
        <dbReference type="ChEBI" id="CHEBI:64075"/>
        <dbReference type="EC" id="5.1.99.6"/>
    </reaction>
</comment>
<gene>
    <name evidence="1" type="primary">nnrE</name>
    <name evidence="3" type="ORF">N1028_16530</name>
</gene>
<dbReference type="GO" id="GO:0000166">
    <property type="term" value="F:nucleotide binding"/>
    <property type="evidence" value="ECO:0007669"/>
    <property type="project" value="UniProtKB-KW"/>
</dbReference>
<keyword evidence="1" id="KW-0520">NAD</keyword>
<evidence type="ECO:0000259" key="2">
    <source>
        <dbReference type="PROSITE" id="PS51385"/>
    </source>
</evidence>
<dbReference type="RefSeq" id="WP_259530492.1">
    <property type="nucleotide sequence ID" value="NZ_JANLCK010000011.1"/>
</dbReference>
<keyword evidence="1" id="KW-0479">Metal-binding</keyword>
<evidence type="ECO:0000256" key="1">
    <source>
        <dbReference type="HAMAP-Rule" id="MF_01966"/>
    </source>
</evidence>
<dbReference type="InterPro" id="IPR004443">
    <property type="entry name" value="YjeF_N_dom"/>
</dbReference>
<keyword evidence="1" id="KW-0630">Potassium</keyword>
<keyword evidence="1" id="KW-0521">NADP</keyword>
<dbReference type="EC" id="5.1.99.6" evidence="1"/>
<organism evidence="3 4">
    <name type="scientific">Herbiconiux oxytropis</name>
    <dbReference type="NCBI Taxonomy" id="2970915"/>
    <lineage>
        <taxon>Bacteria</taxon>
        <taxon>Bacillati</taxon>
        <taxon>Actinomycetota</taxon>
        <taxon>Actinomycetes</taxon>
        <taxon>Micrococcales</taxon>
        <taxon>Microbacteriaceae</taxon>
        <taxon>Herbiconiux</taxon>
    </lineage>
</organism>
<dbReference type="Gene3D" id="3.40.50.10260">
    <property type="entry name" value="YjeF N-terminal domain"/>
    <property type="match status" value="1"/>
</dbReference>
<feature type="binding site" evidence="1">
    <location>
        <position position="184"/>
    </location>
    <ligand>
        <name>K(+)</name>
        <dbReference type="ChEBI" id="CHEBI:29103"/>
    </ligand>
</feature>
<protein>
    <recommendedName>
        <fullName evidence="1">NAD(P)H-hydrate epimerase</fullName>
        <ecNumber evidence="1">5.1.99.6</ecNumber>
    </recommendedName>
    <alternativeName>
        <fullName evidence="1">NAD(P)HX epimerase</fullName>
    </alternativeName>
</protein>